<feature type="signal peptide" evidence="2">
    <location>
        <begin position="1"/>
        <end position="18"/>
    </location>
</feature>
<dbReference type="KEGG" id="ani:ANIA_07323"/>
<gene>
    <name evidence="3" type="ORF">ANIA_07323</name>
</gene>
<keyword evidence="4" id="KW-1185">Reference proteome</keyword>
<dbReference type="OrthoDB" id="4160690at2759"/>
<accession>C8VCN0</accession>
<dbReference type="eggNOG" id="ENOG502STKG">
    <property type="taxonomic scope" value="Eukaryota"/>
</dbReference>
<dbReference type="VEuPathDB" id="FungiDB:AN7323"/>
<feature type="compositionally biased region" description="Low complexity" evidence="1">
    <location>
        <begin position="156"/>
        <end position="176"/>
    </location>
</feature>
<feature type="compositionally biased region" description="Low complexity" evidence="1">
    <location>
        <begin position="99"/>
        <end position="144"/>
    </location>
</feature>
<dbReference type="Proteomes" id="UP000000560">
    <property type="component" value="Chromosome IV"/>
</dbReference>
<sequence length="209" mass="21340">MRAFSVVSVACIVASVAAFQYPDFVPLSKRQAPGTPEYECHANCGGIITASRSDGYCDSSNFKSMLSDCLDCALVYDIWKYYGNSVSSAAENCGLDATPVETTPSSASTATETTTSNETESETASTSTVAGSSSEGASSTEITADSTTVKSTSVIPTATTPVTHTSPSSATSTTPTPSDPEFTGAATFNTPGWLLMGGLAGAFAAVLVQ</sequence>
<dbReference type="AlphaFoldDB" id="Q5AWK7"/>
<evidence type="ECO:0000313" key="3">
    <source>
        <dbReference type="EMBL" id="CBF78618.1"/>
    </source>
</evidence>
<name>Q5AWK7_EMENI</name>
<dbReference type="EMBL" id="BN001304">
    <property type="protein sequence ID" value="CBF78618.1"/>
    <property type="molecule type" value="Genomic_DNA"/>
</dbReference>
<reference evidence="4" key="1">
    <citation type="journal article" date="2005" name="Nature">
        <title>Sequencing of Aspergillus nidulans and comparative analysis with A. fumigatus and A. oryzae.</title>
        <authorList>
            <person name="Galagan J.E."/>
            <person name="Calvo S.E."/>
            <person name="Cuomo C."/>
            <person name="Ma L.J."/>
            <person name="Wortman J.R."/>
            <person name="Batzoglou S."/>
            <person name="Lee S.I."/>
            <person name="Basturkmen M."/>
            <person name="Spevak C.C."/>
            <person name="Clutterbuck J."/>
            <person name="Kapitonov V."/>
            <person name="Jurka J."/>
            <person name="Scazzocchio C."/>
            <person name="Farman M."/>
            <person name="Butler J."/>
            <person name="Purcell S."/>
            <person name="Harris S."/>
            <person name="Braus G.H."/>
            <person name="Draht O."/>
            <person name="Busch S."/>
            <person name="D'Enfert C."/>
            <person name="Bouchier C."/>
            <person name="Goldman G.H."/>
            <person name="Bell-Pedersen D."/>
            <person name="Griffiths-Jones S."/>
            <person name="Doonan J.H."/>
            <person name="Yu J."/>
            <person name="Vienken K."/>
            <person name="Pain A."/>
            <person name="Freitag M."/>
            <person name="Selker E.U."/>
            <person name="Archer D.B."/>
            <person name="Penalva M.A."/>
            <person name="Oakley B.R."/>
            <person name="Momany M."/>
            <person name="Tanaka T."/>
            <person name="Kumagai T."/>
            <person name="Asai K."/>
            <person name="Machida M."/>
            <person name="Nierman W.C."/>
            <person name="Denning D.W."/>
            <person name="Caddick M."/>
            <person name="Hynes M."/>
            <person name="Paoletti M."/>
            <person name="Fischer R."/>
            <person name="Miller B."/>
            <person name="Dyer P."/>
            <person name="Sachs M.S."/>
            <person name="Osmani S.A."/>
            <person name="Birren B.W."/>
        </authorList>
    </citation>
    <scope>NUCLEOTIDE SEQUENCE [LARGE SCALE GENOMIC DNA]</scope>
    <source>
        <strain evidence="4">FGSC A4 / ATCC 38163 / CBS 112.46 / NRRL 194 / M139</strain>
    </source>
</reference>
<accession>Q5AWK7</accession>
<dbReference type="HOGENOM" id="CLU_093550_0_0_1"/>
<dbReference type="RefSeq" id="XP_680592.1">
    <property type="nucleotide sequence ID" value="XM_675500.1"/>
</dbReference>
<organism evidence="3 4">
    <name type="scientific">Emericella nidulans (strain FGSC A4 / ATCC 38163 / CBS 112.46 / NRRL 194 / M139)</name>
    <name type="common">Aspergillus nidulans</name>
    <dbReference type="NCBI Taxonomy" id="227321"/>
    <lineage>
        <taxon>Eukaryota</taxon>
        <taxon>Fungi</taxon>
        <taxon>Dikarya</taxon>
        <taxon>Ascomycota</taxon>
        <taxon>Pezizomycotina</taxon>
        <taxon>Eurotiomycetes</taxon>
        <taxon>Eurotiomycetidae</taxon>
        <taxon>Eurotiales</taxon>
        <taxon>Aspergillaceae</taxon>
        <taxon>Aspergillus</taxon>
        <taxon>Aspergillus subgen. Nidulantes</taxon>
    </lineage>
</organism>
<evidence type="ECO:0000313" key="4">
    <source>
        <dbReference type="Proteomes" id="UP000000560"/>
    </source>
</evidence>
<dbReference type="InParanoid" id="Q5AWK7"/>
<reference evidence="4" key="2">
    <citation type="journal article" date="2009" name="Fungal Genet. Biol.">
        <title>The 2008 update of the Aspergillus nidulans genome annotation: a community effort.</title>
        <authorList>
            <person name="Wortman J.R."/>
            <person name="Gilsenan J.M."/>
            <person name="Joardar V."/>
            <person name="Deegan J."/>
            <person name="Clutterbuck J."/>
            <person name="Andersen M.R."/>
            <person name="Archer D."/>
            <person name="Bencina M."/>
            <person name="Braus G."/>
            <person name="Coutinho P."/>
            <person name="von Dohren H."/>
            <person name="Doonan J."/>
            <person name="Driessen A.J."/>
            <person name="Durek P."/>
            <person name="Espeso E."/>
            <person name="Fekete E."/>
            <person name="Flipphi M."/>
            <person name="Estrada C.G."/>
            <person name="Geysens S."/>
            <person name="Goldman G."/>
            <person name="de Groot P.W."/>
            <person name="Hansen K."/>
            <person name="Harris S.D."/>
            <person name="Heinekamp T."/>
            <person name="Helmstaedt K."/>
            <person name="Henrissat B."/>
            <person name="Hofmann G."/>
            <person name="Homan T."/>
            <person name="Horio T."/>
            <person name="Horiuchi H."/>
            <person name="James S."/>
            <person name="Jones M."/>
            <person name="Karaffa L."/>
            <person name="Karanyi Z."/>
            <person name="Kato M."/>
            <person name="Keller N."/>
            <person name="Kelly D.E."/>
            <person name="Kiel J.A."/>
            <person name="Kim J.M."/>
            <person name="van der Klei I.J."/>
            <person name="Klis F.M."/>
            <person name="Kovalchuk A."/>
            <person name="Krasevec N."/>
            <person name="Kubicek C.P."/>
            <person name="Liu B."/>
            <person name="Maccabe A."/>
            <person name="Meyer V."/>
            <person name="Mirabito P."/>
            <person name="Miskei M."/>
            <person name="Mos M."/>
            <person name="Mullins J."/>
            <person name="Nelson D.R."/>
            <person name="Nielsen J."/>
            <person name="Oakley B.R."/>
            <person name="Osmani S.A."/>
            <person name="Pakula T."/>
            <person name="Paszewski A."/>
            <person name="Paulsen I."/>
            <person name="Pilsyk S."/>
            <person name="Pocsi I."/>
            <person name="Punt P.J."/>
            <person name="Ram A.F."/>
            <person name="Ren Q."/>
            <person name="Robellet X."/>
            <person name="Robson G."/>
            <person name="Seiboth B."/>
            <person name="van Solingen P."/>
            <person name="Specht T."/>
            <person name="Sun J."/>
            <person name="Taheri-Talesh N."/>
            <person name="Takeshita N."/>
            <person name="Ussery D."/>
            <person name="vanKuyk P.A."/>
            <person name="Visser H."/>
            <person name="van de Vondervoort P.J."/>
            <person name="de Vries R.P."/>
            <person name="Walton J."/>
            <person name="Xiang X."/>
            <person name="Xiong Y."/>
            <person name="Zeng A.P."/>
            <person name="Brandt B.W."/>
            <person name="Cornell M.J."/>
            <person name="van den Hondel C.A."/>
            <person name="Visser J."/>
            <person name="Oliver S.G."/>
            <person name="Turner G."/>
        </authorList>
    </citation>
    <scope>GENOME REANNOTATION</scope>
    <source>
        <strain evidence="4">FGSC A4 / ATCC 38163 / CBS 112.46 / NRRL 194 / M139</strain>
    </source>
</reference>
<evidence type="ECO:0000256" key="2">
    <source>
        <dbReference type="SAM" id="SignalP"/>
    </source>
</evidence>
<dbReference type="GeneID" id="2870047"/>
<keyword evidence="2" id="KW-0732">Signal</keyword>
<dbReference type="OMA" id="CLKCALT"/>
<evidence type="ECO:0000256" key="1">
    <source>
        <dbReference type="SAM" id="MobiDB-lite"/>
    </source>
</evidence>
<feature type="chain" id="PRO_5010266760" evidence="2">
    <location>
        <begin position="19"/>
        <end position="209"/>
    </location>
</feature>
<protein>
    <submittedName>
        <fullName evidence="3">Uncharacterized protein</fullName>
    </submittedName>
</protein>
<feature type="compositionally biased region" description="Polar residues" evidence="1">
    <location>
        <begin position="145"/>
        <end position="155"/>
    </location>
</feature>
<proteinExistence type="predicted"/>
<feature type="region of interest" description="Disordered" evidence="1">
    <location>
        <begin position="99"/>
        <end position="185"/>
    </location>
</feature>